<evidence type="ECO:0000256" key="2">
    <source>
        <dbReference type="ARBA" id="ARBA00023002"/>
    </source>
</evidence>
<dbReference type="Pfam" id="PF13561">
    <property type="entry name" value="adh_short_C2"/>
    <property type="match status" value="1"/>
</dbReference>
<keyword evidence="2" id="KW-0560">Oxidoreductase</keyword>
<evidence type="ECO:0000313" key="3">
    <source>
        <dbReference type="EMBL" id="RJG09310.1"/>
    </source>
</evidence>
<organism evidence="3 4">
    <name type="scientific">Pseudomonas cavernicola</name>
    <dbReference type="NCBI Taxonomy" id="2320866"/>
    <lineage>
        <taxon>Bacteria</taxon>
        <taxon>Pseudomonadati</taxon>
        <taxon>Pseudomonadota</taxon>
        <taxon>Gammaproteobacteria</taxon>
        <taxon>Pseudomonadales</taxon>
        <taxon>Pseudomonadaceae</taxon>
        <taxon>Pseudomonas</taxon>
    </lineage>
</organism>
<dbReference type="InterPro" id="IPR002347">
    <property type="entry name" value="SDR_fam"/>
</dbReference>
<reference evidence="3 4" key="1">
    <citation type="submission" date="2018-09" db="EMBL/GenBank/DDBJ databases">
        <authorList>
            <person name="Zhu H."/>
        </authorList>
    </citation>
    <scope>NUCLEOTIDE SEQUENCE [LARGE SCALE GENOMIC DNA]</scope>
    <source>
        <strain evidence="3 4">K1S02-6</strain>
    </source>
</reference>
<dbReference type="OrthoDB" id="9806974at2"/>
<evidence type="ECO:0000256" key="1">
    <source>
        <dbReference type="ARBA" id="ARBA00006484"/>
    </source>
</evidence>
<sequence>MSESFEKKIVVVTGAGGGIGLAVANELARLGATVEALDIKAPAGELQYGNINFTKIDLRDESTVAEVVAEIGRRHRRIDSLVNCAGVCLFGRDGSALENDPSVFEFTFDVNLHGTLRMVRAVIPFMRKARGGSMVHIASVVGLRNMENILAGGPSDAYQLSKAAVVSLSRSLAMQLAGENIRSNTVCPGAIATPMTEEIYAQSARIEDMKARTPLGRIGRPEDVAAAVAFLLSDSASFITGIDLPVDGGILAKL</sequence>
<dbReference type="Proteomes" id="UP000284021">
    <property type="component" value="Unassembled WGS sequence"/>
</dbReference>
<name>A0A418XA13_9PSED</name>
<keyword evidence="4" id="KW-1185">Reference proteome</keyword>
<dbReference type="PRINTS" id="PR00081">
    <property type="entry name" value="GDHRDH"/>
</dbReference>
<dbReference type="FunFam" id="3.40.50.720:FF:000084">
    <property type="entry name" value="Short-chain dehydrogenase reductase"/>
    <property type="match status" value="1"/>
</dbReference>
<dbReference type="PRINTS" id="PR00080">
    <property type="entry name" value="SDRFAMILY"/>
</dbReference>
<dbReference type="RefSeq" id="WP_119957085.1">
    <property type="nucleotide sequence ID" value="NZ_QYUR01000008.1"/>
</dbReference>
<proteinExistence type="inferred from homology"/>
<protein>
    <submittedName>
        <fullName evidence="3">SDR family oxidoreductase</fullName>
    </submittedName>
</protein>
<dbReference type="PANTHER" id="PTHR42760:SF133">
    <property type="entry name" value="3-OXOACYL-[ACYL-CARRIER-PROTEIN] REDUCTASE"/>
    <property type="match status" value="1"/>
</dbReference>
<dbReference type="AlphaFoldDB" id="A0A418XA13"/>
<comment type="similarity">
    <text evidence="1">Belongs to the short-chain dehydrogenases/reductases (SDR) family.</text>
</comment>
<dbReference type="InterPro" id="IPR036291">
    <property type="entry name" value="NAD(P)-bd_dom_sf"/>
</dbReference>
<dbReference type="PANTHER" id="PTHR42760">
    <property type="entry name" value="SHORT-CHAIN DEHYDROGENASES/REDUCTASES FAMILY MEMBER"/>
    <property type="match status" value="1"/>
</dbReference>
<dbReference type="GO" id="GO:0016616">
    <property type="term" value="F:oxidoreductase activity, acting on the CH-OH group of donors, NAD or NADP as acceptor"/>
    <property type="evidence" value="ECO:0007669"/>
    <property type="project" value="TreeGrafter"/>
</dbReference>
<dbReference type="EMBL" id="QYUR01000008">
    <property type="protein sequence ID" value="RJG09310.1"/>
    <property type="molecule type" value="Genomic_DNA"/>
</dbReference>
<dbReference type="Gene3D" id="3.40.50.720">
    <property type="entry name" value="NAD(P)-binding Rossmann-like Domain"/>
    <property type="match status" value="1"/>
</dbReference>
<accession>A0A418XA13</accession>
<dbReference type="CDD" id="cd05233">
    <property type="entry name" value="SDR_c"/>
    <property type="match status" value="1"/>
</dbReference>
<evidence type="ECO:0000313" key="4">
    <source>
        <dbReference type="Proteomes" id="UP000284021"/>
    </source>
</evidence>
<dbReference type="SUPFAM" id="SSF51735">
    <property type="entry name" value="NAD(P)-binding Rossmann-fold domains"/>
    <property type="match status" value="1"/>
</dbReference>
<gene>
    <name evidence="3" type="ORF">D3879_24745</name>
</gene>
<comment type="caution">
    <text evidence="3">The sequence shown here is derived from an EMBL/GenBank/DDBJ whole genome shotgun (WGS) entry which is preliminary data.</text>
</comment>